<gene>
    <name evidence="2" type="ORF">KS407_16240</name>
</gene>
<dbReference type="Proteomes" id="UP000790580">
    <property type="component" value="Unassembled WGS sequence"/>
</dbReference>
<feature type="transmembrane region" description="Helical" evidence="1">
    <location>
        <begin position="74"/>
        <end position="97"/>
    </location>
</feature>
<proteinExistence type="predicted"/>
<accession>A0ABS6JZ62</accession>
<keyword evidence="1" id="KW-1133">Transmembrane helix</keyword>
<evidence type="ECO:0000313" key="3">
    <source>
        <dbReference type="Proteomes" id="UP000790580"/>
    </source>
</evidence>
<organism evidence="2 3">
    <name type="scientific">Evansella alkalicola</name>
    <dbReference type="NCBI Taxonomy" id="745819"/>
    <lineage>
        <taxon>Bacteria</taxon>
        <taxon>Bacillati</taxon>
        <taxon>Bacillota</taxon>
        <taxon>Bacilli</taxon>
        <taxon>Bacillales</taxon>
        <taxon>Bacillaceae</taxon>
        <taxon>Evansella</taxon>
    </lineage>
</organism>
<comment type="caution">
    <text evidence="2">The sequence shown here is derived from an EMBL/GenBank/DDBJ whole genome shotgun (WGS) entry which is preliminary data.</text>
</comment>
<keyword evidence="3" id="KW-1185">Reference proteome</keyword>
<feature type="transmembrane region" description="Helical" evidence="1">
    <location>
        <begin position="156"/>
        <end position="185"/>
    </location>
</feature>
<keyword evidence="1" id="KW-0472">Membrane</keyword>
<feature type="transmembrane region" description="Helical" evidence="1">
    <location>
        <begin position="103"/>
        <end position="127"/>
    </location>
</feature>
<name>A0ABS6JZ62_9BACI</name>
<dbReference type="EMBL" id="JAHQCR010000064">
    <property type="protein sequence ID" value="MBU9722969.1"/>
    <property type="molecule type" value="Genomic_DNA"/>
</dbReference>
<dbReference type="InterPro" id="IPR006938">
    <property type="entry name" value="DUF624"/>
</dbReference>
<evidence type="ECO:0000256" key="1">
    <source>
        <dbReference type="SAM" id="Phobius"/>
    </source>
</evidence>
<dbReference type="RefSeq" id="WP_088073696.1">
    <property type="nucleotide sequence ID" value="NZ_JAHQCR010000064.1"/>
</dbReference>
<evidence type="ECO:0000313" key="2">
    <source>
        <dbReference type="EMBL" id="MBU9722969.1"/>
    </source>
</evidence>
<reference evidence="2 3" key="1">
    <citation type="submission" date="2021-06" db="EMBL/GenBank/DDBJ databases">
        <title>Bacillus sp. RD4P76, an endophyte from a halophyte.</title>
        <authorList>
            <person name="Sun J.-Q."/>
        </authorList>
    </citation>
    <scope>NUCLEOTIDE SEQUENCE [LARGE SCALE GENOMIC DNA]</scope>
    <source>
        <strain evidence="2 3">JCM 17098</strain>
    </source>
</reference>
<feature type="transmembrane region" description="Helical" evidence="1">
    <location>
        <begin position="20"/>
        <end position="45"/>
    </location>
</feature>
<keyword evidence="1" id="KW-0812">Transmembrane</keyword>
<protein>
    <submittedName>
        <fullName evidence="2">DUF624 domain-containing protein</fullName>
    </submittedName>
</protein>
<sequence>MGKIMEIAEVIYKFVALNFLWLLFFILGLGIFGFMPATVALFSIIRDWLKGEKDIPLFSSYLKYFKLEFIRSNIVGLPFLVIFYVIYVNFSFVSYYYSDGVQLYIYIVLSAVAIVVLMTFVNLFSVMAHYEFKGLQYIKVAVGLVFYNPFKTLMQVIWIMAYLLIAIFLPKLFIVIGVSVFAYILMGMNYTFFQRFNAA</sequence>
<dbReference type="Pfam" id="PF04854">
    <property type="entry name" value="DUF624"/>
    <property type="match status" value="1"/>
</dbReference>